<feature type="site" description="Could be important to modulate the pK values of the two catalytic cysteine residues" evidence="8">
    <location>
        <position position="197"/>
    </location>
</feature>
<dbReference type="EMBL" id="UFXS01000001">
    <property type="protein sequence ID" value="STD54029.1"/>
    <property type="molecule type" value="Genomic_DNA"/>
</dbReference>
<feature type="binding site" evidence="8">
    <location>
        <begin position="197"/>
        <end position="198"/>
    </location>
    <ligand>
        <name>substrate</name>
    </ligand>
</feature>
<dbReference type="UniPathway" id="UPA00034">
    <property type="reaction ID" value="UER00025"/>
</dbReference>
<evidence type="ECO:0000256" key="7">
    <source>
        <dbReference type="ARBA" id="ARBA00051712"/>
    </source>
</evidence>
<evidence type="ECO:0000256" key="3">
    <source>
        <dbReference type="ARBA" id="ARBA00013080"/>
    </source>
</evidence>
<comment type="catalytic activity">
    <reaction evidence="7 8">
        <text>(2S,6S)-2,6-diaminopimelate = meso-2,6-diaminopimelate</text>
        <dbReference type="Rhea" id="RHEA:15393"/>
        <dbReference type="ChEBI" id="CHEBI:57609"/>
        <dbReference type="ChEBI" id="CHEBI:57791"/>
        <dbReference type="EC" id="5.1.1.7"/>
    </reaction>
</comment>
<feature type="binding site" evidence="8">
    <location>
        <begin position="208"/>
        <end position="209"/>
    </location>
    <ligand>
        <name>substrate</name>
    </ligand>
</feature>
<dbReference type="STRING" id="343874.GCA_000805695_01356"/>
<feature type="binding site" evidence="8">
    <location>
        <position position="74"/>
    </location>
    <ligand>
        <name>substrate</name>
    </ligand>
</feature>
<organism evidence="11 12">
    <name type="scientific">Empedobacter falsenii</name>
    <dbReference type="NCBI Taxonomy" id="343874"/>
    <lineage>
        <taxon>Bacteria</taxon>
        <taxon>Pseudomonadati</taxon>
        <taxon>Bacteroidota</taxon>
        <taxon>Flavobacteriia</taxon>
        <taxon>Flavobacteriales</taxon>
        <taxon>Weeksellaceae</taxon>
        <taxon>Empedobacter</taxon>
    </lineage>
</organism>
<feature type="binding site" evidence="8">
    <location>
        <position position="23"/>
    </location>
    <ligand>
        <name>substrate</name>
    </ligand>
</feature>
<dbReference type="PANTHER" id="PTHR31689:SF0">
    <property type="entry name" value="DIAMINOPIMELATE EPIMERASE"/>
    <property type="match status" value="1"/>
</dbReference>
<dbReference type="AlphaFoldDB" id="A0A376G077"/>
<keyword evidence="5 8" id="KW-0457">Lysine biosynthesis</keyword>
<dbReference type="EC" id="5.1.1.7" evidence="3 8"/>
<evidence type="ECO:0000256" key="8">
    <source>
        <dbReference type="HAMAP-Rule" id="MF_00197"/>
    </source>
</evidence>
<name>A0A376G077_9FLAO</name>
<dbReference type="PROSITE" id="PS01326">
    <property type="entry name" value="DAP_EPIMERASE"/>
    <property type="match status" value="1"/>
</dbReference>
<reference evidence="10" key="2">
    <citation type="submission" date="2020-06" db="EMBL/GenBank/DDBJ databases">
        <authorList>
            <person name="Dong N."/>
        </authorList>
    </citation>
    <scope>NUCLEOTIDE SEQUENCE</scope>
    <source>
        <strain evidence="10">210</strain>
    </source>
</reference>
<dbReference type="Pfam" id="PF01678">
    <property type="entry name" value="DAP_epimerase"/>
    <property type="match status" value="2"/>
</dbReference>
<evidence type="ECO:0000256" key="4">
    <source>
        <dbReference type="ARBA" id="ARBA00022605"/>
    </source>
</evidence>
<evidence type="ECO:0000313" key="11">
    <source>
        <dbReference type="EMBL" id="STD54029.1"/>
    </source>
</evidence>
<comment type="subunit">
    <text evidence="8">Homodimer.</text>
</comment>
<evidence type="ECO:0000256" key="5">
    <source>
        <dbReference type="ARBA" id="ARBA00023154"/>
    </source>
</evidence>
<feature type="active site" description="Proton acceptor" evidence="8">
    <location>
        <position position="207"/>
    </location>
</feature>
<reference evidence="10" key="3">
    <citation type="journal article" date="2022" name="Sci. Total Environ.">
        <title>Prevalence, transmission, and molecular epidemiology of tet(X)-positive bacteria among humans, animals, and environmental niches in China: An epidemiological, and genomic-based study.</title>
        <authorList>
            <person name="Dong N."/>
            <person name="Zeng Y."/>
            <person name="Cai C."/>
            <person name="Sun C."/>
            <person name="Lu J."/>
            <person name="Liu C."/>
            <person name="Zhou H."/>
            <person name="Sun Q."/>
            <person name="Shu L."/>
            <person name="Wang H."/>
            <person name="Wang Y."/>
            <person name="Wang S."/>
            <person name="Wu C."/>
            <person name="Chan E.W."/>
            <person name="Chen G."/>
            <person name="Shen Z."/>
            <person name="Chen S."/>
            <person name="Zhang R."/>
        </authorList>
    </citation>
    <scope>NUCLEOTIDE SEQUENCE</scope>
    <source>
        <strain evidence="10">210</strain>
    </source>
</reference>
<evidence type="ECO:0000256" key="2">
    <source>
        <dbReference type="ARBA" id="ARBA00010219"/>
    </source>
</evidence>
<dbReference type="Proteomes" id="UP001173578">
    <property type="component" value="Unassembled WGS sequence"/>
</dbReference>
<dbReference type="InterPro" id="IPR018510">
    <property type="entry name" value="DAP_epimerase_AS"/>
</dbReference>
<feature type="site" description="Could be important to modulate the pK values of the two catalytic cysteine residues" evidence="8">
    <location>
        <position position="147"/>
    </location>
</feature>
<feature type="active site" evidence="9">
    <location>
        <position position="83"/>
    </location>
</feature>
<dbReference type="HAMAP" id="MF_00197">
    <property type="entry name" value="DAP_epimerase"/>
    <property type="match status" value="1"/>
</dbReference>
<evidence type="ECO:0000256" key="6">
    <source>
        <dbReference type="ARBA" id="ARBA00023235"/>
    </source>
</evidence>
<evidence type="ECO:0000313" key="12">
    <source>
        <dbReference type="Proteomes" id="UP000254737"/>
    </source>
</evidence>
<reference evidence="11 12" key="1">
    <citation type="submission" date="2018-06" db="EMBL/GenBank/DDBJ databases">
        <authorList>
            <consortium name="Pathogen Informatics"/>
            <person name="Doyle S."/>
        </authorList>
    </citation>
    <scope>NUCLEOTIDE SEQUENCE [LARGE SCALE GENOMIC DNA]</scope>
    <source>
        <strain evidence="11 12">NCTC13456</strain>
    </source>
</reference>
<dbReference type="EMBL" id="JACALR010000005">
    <property type="protein sequence ID" value="MDM1551991.1"/>
    <property type="molecule type" value="Genomic_DNA"/>
</dbReference>
<sequence length="268" mass="30137">MSLLCLKLKKLKLKFYKYQGAGNDFVMIDDREKTFPISTELINRLCDRNFGIGADGLILLQNDENSDFRMVYFNSDGNESTMCGNGGRCIIRFANDLDVANDKMTFNAIDGLHHGIVDQEVIRLQMIDVNEVEDHDKYLFMNTGSPHHVEFVENVKDINVYKKGKAIRNGAPYFEKGSNVNFVEVMPDNSLTIRTYERGVEDETLACGTGITAAAISAYVKNLVDKKDIKVKAMGGDLSVNFEENNHNFVNVWLNGPAVKVFEGEIEI</sequence>
<evidence type="ECO:0000256" key="9">
    <source>
        <dbReference type="PROSITE-ProRule" id="PRU10125"/>
    </source>
</evidence>
<dbReference type="NCBIfam" id="TIGR00652">
    <property type="entry name" value="DapF"/>
    <property type="match status" value="1"/>
</dbReference>
<feature type="active site" description="Proton donor" evidence="8">
    <location>
        <position position="83"/>
    </location>
</feature>
<keyword evidence="8" id="KW-0963">Cytoplasm</keyword>
<dbReference type="GO" id="GO:0009089">
    <property type="term" value="P:lysine biosynthetic process via diaminopimelate"/>
    <property type="evidence" value="ECO:0007669"/>
    <property type="project" value="UniProtKB-UniRule"/>
</dbReference>
<dbReference type="SUPFAM" id="SSF54506">
    <property type="entry name" value="Diaminopimelate epimerase-like"/>
    <property type="match status" value="2"/>
</dbReference>
<evidence type="ECO:0000256" key="1">
    <source>
        <dbReference type="ARBA" id="ARBA00005196"/>
    </source>
</evidence>
<gene>
    <name evidence="8 11" type="primary">dapF</name>
    <name evidence="10" type="ORF">HX095_12275</name>
    <name evidence="11" type="ORF">NCTC13456_00805</name>
</gene>
<comment type="function">
    <text evidence="8">Catalyzes the stereoinversion of LL-2,6-diaminopimelate (L,L-DAP) to meso-diaminopimelate (meso-DAP), a precursor of L-lysine and an essential component of the bacterial peptidoglycan.</text>
</comment>
<feature type="binding site" evidence="8">
    <location>
        <begin position="84"/>
        <end position="85"/>
    </location>
    <ligand>
        <name>substrate</name>
    </ligand>
</feature>
<comment type="pathway">
    <text evidence="1 8">Amino-acid biosynthesis; L-lysine biosynthesis via DAP pathway; DL-2,6-diaminopimelate from LL-2,6-diaminopimelate: step 1/1.</text>
</comment>
<comment type="subcellular location">
    <subcellularLocation>
        <location evidence="8">Cytoplasm</location>
    </subcellularLocation>
</comment>
<proteinExistence type="inferred from homology"/>
<dbReference type="InterPro" id="IPR001653">
    <property type="entry name" value="DAP_epimerase_DapF"/>
</dbReference>
<feature type="binding site" evidence="8">
    <location>
        <position position="179"/>
    </location>
    <ligand>
        <name>substrate</name>
    </ligand>
</feature>
<dbReference type="Gene3D" id="3.10.310.10">
    <property type="entry name" value="Diaminopimelate Epimerase, Chain A, domain 1"/>
    <property type="match status" value="2"/>
</dbReference>
<comment type="similarity">
    <text evidence="2 8">Belongs to the diaminopimelate epimerase family.</text>
</comment>
<comment type="caution">
    <text evidence="8">Lacks conserved residue(s) required for the propagation of feature annotation.</text>
</comment>
<keyword evidence="4 8" id="KW-0028">Amino-acid biosynthesis</keyword>
<accession>A0A376G077</accession>
<protein>
    <recommendedName>
        <fullName evidence="3 8">Diaminopimelate epimerase</fullName>
        <shortName evidence="8">DAP epimerase</shortName>
        <ecNumber evidence="3 8">5.1.1.7</ecNumber>
    </recommendedName>
    <alternativeName>
        <fullName evidence="8">PLP-independent amino acid racemase</fullName>
    </alternativeName>
</protein>
<dbReference type="GO" id="GO:0008837">
    <property type="term" value="F:diaminopimelate epimerase activity"/>
    <property type="evidence" value="ECO:0007669"/>
    <property type="project" value="UniProtKB-UniRule"/>
</dbReference>
<keyword evidence="6 8" id="KW-0413">Isomerase</keyword>
<evidence type="ECO:0000313" key="10">
    <source>
        <dbReference type="EMBL" id="MDM1551991.1"/>
    </source>
</evidence>
<dbReference type="Proteomes" id="UP000254737">
    <property type="component" value="Unassembled WGS sequence"/>
</dbReference>
<dbReference type="GO" id="GO:0005829">
    <property type="term" value="C:cytosol"/>
    <property type="evidence" value="ECO:0007669"/>
    <property type="project" value="TreeGrafter"/>
</dbReference>
<dbReference type="PANTHER" id="PTHR31689">
    <property type="entry name" value="DIAMINOPIMELATE EPIMERASE, CHLOROPLASTIC"/>
    <property type="match status" value="1"/>
</dbReference>